<dbReference type="WBParaSite" id="BXY_1689900.1">
    <property type="protein sequence ID" value="BXY_1689900.1"/>
    <property type="gene ID" value="BXY_1689900"/>
</dbReference>
<name>A0A1I7SV25_BURXY</name>
<dbReference type="eggNOG" id="KOG3624">
    <property type="taxonomic scope" value="Eukaryota"/>
</dbReference>
<dbReference type="SUPFAM" id="SSF55486">
    <property type="entry name" value="Metalloproteases ('zincins'), catalytic domain"/>
    <property type="match status" value="1"/>
</dbReference>
<accession>A0A1I7SV25</accession>
<dbReference type="PANTHER" id="PTHR11733">
    <property type="entry name" value="ZINC METALLOPROTEASE FAMILY M13 NEPRILYSIN-RELATED"/>
    <property type="match status" value="1"/>
</dbReference>
<reference evidence="3" key="1">
    <citation type="submission" date="2016-11" db="UniProtKB">
        <authorList>
            <consortium name="WormBaseParasite"/>
        </authorList>
    </citation>
    <scope>IDENTIFICATION</scope>
</reference>
<evidence type="ECO:0000313" key="3">
    <source>
        <dbReference type="WBParaSite" id="BXY_1689900.1"/>
    </source>
</evidence>
<dbReference type="GO" id="GO:0005886">
    <property type="term" value="C:plasma membrane"/>
    <property type="evidence" value="ECO:0007669"/>
    <property type="project" value="TreeGrafter"/>
</dbReference>
<dbReference type="GO" id="GO:0016485">
    <property type="term" value="P:protein processing"/>
    <property type="evidence" value="ECO:0007669"/>
    <property type="project" value="TreeGrafter"/>
</dbReference>
<dbReference type="PROSITE" id="PS51885">
    <property type="entry name" value="NEPRILYSIN"/>
    <property type="match status" value="1"/>
</dbReference>
<dbReference type="InterPro" id="IPR024079">
    <property type="entry name" value="MetalloPept_cat_dom_sf"/>
</dbReference>
<organism evidence="2 3">
    <name type="scientific">Bursaphelenchus xylophilus</name>
    <name type="common">Pinewood nematode worm</name>
    <name type="synonym">Aphelenchoides xylophilus</name>
    <dbReference type="NCBI Taxonomy" id="6326"/>
    <lineage>
        <taxon>Eukaryota</taxon>
        <taxon>Metazoa</taxon>
        <taxon>Ecdysozoa</taxon>
        <taxon>Nematoda</taxon>
        <taxon>Chromadorea</taxon>
        <taxon>Rhabditida</taxon>
        <taxon>Tylenchina</taxon>
        <taxon>Tylenchomorpha</taxon>
        <taxon>Aphelenchoidea</taxon>
        <taxon>Aphelenchoididae</taxon>
        <taxon>Bursaphelenchus</taxon>
    </lineage>
</organism>
<dbReference type="Proteomes" id="UP000095284">
    <property type="component" value="Unplaced"/>
</dbReference>
<evidence type="ECO:0000259" key="1">
    <source>
        <dbReference type="Pfam" id="PF01431"/>
    </source>
</evidence>
<dbReference type="Pfam" id="PF01431">
    <property type="entry name" value="Peptidase_M13"/>
    <property type="match status" value="1"/>
</dbReference>
<dbReference type="Gene3D" id="3.40.390.10">
    <property type="entry name" value="Collagenase (Catalytic Domain)"/>
    <property type="match status" value="1"/>
</dbReference>
<proteinExistence type="predicted"/>
<feature type="domain" description="Peptidase M13 C-terminal" evidence="1">
    <location>
        <begin position="380"/>
        <end position="573"/>
    </location>
</feature>
<protein>
    <submittedName>
        <fullName evidence="3">Peptidase_M13 domain-containing protein</fullName>
    </submittedName>
</protein>
<dbReference type="PANTHER" id="PTHR11733:SF240">
    <property type="entry name" value="GH14155P-RELATED"/>
    <property type="match status" value="1"/>
</dbReference>
<sequence length="837" mass="96383">MEAKEKYIQGNINTNYTPCDDFYNFAAGEMDLTGLRTGLENYVLKLIKDSKNHALPVMRNVYEQYETCDKDEIPFVELNMTERVAFVLKRLKDIQFPIQPTDHRITDENKYRRLIFRMYRALLERGSRLLNEVAIEAAMGFTFLRPSTFELSEDETGPIWDAYCAASNCTSRDKSQGNYVYRLDQLKNTSIPEFVSIFFRCNISSIKQVYTPVCDNCNEGNEMKSRASLVNELFEALMFRQPYTIFSCILYVKDVFPAYLQKLALDDAKKNLTNFNLMKEDFFTVFNSVYQASVDALGRSRAFKDKVFMKHIVKGLRLSKMMFFDYPVYEDATFLKYFASSDFSKPFTHRLMNNVIPLIKFASETKNKVAYIPSVDEKARYFAEKFSLGMDWALTLPPIYQTGLSPVILFSSIGSIIGHEIAHFFNAVFNLAFRYPELQKMKDCVVNLYKDQCSPQNKSICIDSELSFAETFPDIMGAQWSYSAFKTYTLHKQSTPAVKSRLLHSMSDDVIFFINLAQTWAYGPDWSRFSPARRDPHPPAPVRIFGMLANFPAFTNAFRCELGSKYNPTKKCDTFIVPNEFQIITHAKGNDGVFIRYTYNPSEKNLTRHRAFHVRYEFSTAMGMRTPKKCTDGFDVVKLKSGKKLVVPRVIDNVEAKRRRIWCILRIQVPGDIVLVQVGGKPRPQIQATARQRERRLPAGGEIFQEPKKRFFYFGGMLGCCQFSVGVYCMRESVFYAKQDQDTYRFVITAIRIGSERSAFYPIPELATTHIHAKKVLNVEDAESLLYMSLGMMATLPWAGMKNIEEIRKAKLECTDVCEVPTATQSRTFVYCSCVVR</sequence>
<dbReference type="GO" id="GO:0004222">
    <property type="term" value="F:metalloendopeptidase activity"/>
    <property type="evidence" value="ECO:0007669"/>
    <property type="project" value="InterPro"/>
</dbReference>
<dbReference type="InterPro" id="IPR000718">
    <property type="entry name" value="Peptidase_M13"/>
</dbReference>
<dbReference type="AlphaFoldDB" id="A0A1I7SV25"/>
<evidence type="ECO:0000313" key="2">
    <source>
        <dbReference type="Proteomes" id="UP000095284"/>
    </source>
</evidence>
<dbReference type="InterPro" id="IPR018497">
    <property type="entry name" value="Peptidase_M13_C"/>
</dbReference>